<evidence type="ECO:0000313" key="3">
    <source>
        <dbReference type="EMBL" id="CAB3407159.1"/>
    </source>
</evidence>
<keyword evidence="2" id="KW-1133">Transmembrane helix</keyword>
<keyword evidence="2" id="KW-0472">Membrane</keyword>
<keyword evidence="4" id="KW-1185">Reference proteome</keyword>
<feature type="region of interest" description="Disordered" evidence="1">
    <location>
        <begin position="101"/>
        <end position="138"/>
    </location>
</feature>
<evidence type="ECO:0000313" key="4">
    <source>
        <dbReference type="Proteomes" id="UP000494206"/>
    </source>
</evidence>
<organism evidence="3 4">
    <name type="scientific">Caenorhabditis bovis</name>
    <dbReference type="NCBI Taxonomy" id="2654633"/>
    <lineage>
        <taxon>Eukaryota</taxon>
        <taxon>Metazoa</taxon>
        <taxon>Ecdysozoa</taxon>
        <taxon>Nematoda</taxon>
        <taxon>Chromadorea</taxon>
        <taxon>Rhabditida</taxon>
        <taxon>Rhabditina</taxon>
        <taxon>Rhabditomorpha</taxon>
        <taxon>Rhabditoidea</taxon>
        <taxon>Rhabditidae</taxon>
        <taxon>Peloderinae</taxon>
        <taxon>Caenorhabditis</taxon>
    </lineage>
</organism>
<feature type="compositionally biased region" description="Low complexity" evidence="1">
    <location>
        <begin position="101"/>
        <end position="124"/>
    </location>
</feature>
<comment type="caution">
    <text evidence="3">The sequence shown here is derived from an EMBL/GenBank/DDBJ whole genome shotgun (WGS) entry which is preliminary data.</text>
</comment>
<reference evidence="3 4" key="1">
    <citation type="submission" date="2020-04" db="EMBL/GenBank/DDBJ databases">
        <authorList>
            <person name="Laetsch R D."/>
            <person name="Stevens L."/>
            <person name="Kumar S."/>
            <person name="Blaxter L. M."/>
        </authorList>
    </citation>
    <scope>NUCLEOTIDE SEQUENCE [LARGE SCALE GENOMIC DNA]</scope>
</reference>
<dbReference type="EMBL" id="CADEPM010000006">
    <property type="protein sequence ID" value="CAB3407159.1"/>
    <property type="molecule type" value="Genomic_DNA"/>
</dbReference>
<evidence type="ECO:0000256" key="2">
    <source>
        <dbReference type="SAM" id="Phobius"/>
    </source>
</evidence>
<dbReference type="Proteomes" id="UP000494206">
    <property type="component" value="Unassembled WGS sequence"/>
</dbReference>
<proteinExistence type="predicted"/>
<dbReference type="OrthoDB" id="5814157at2759"/>
<dbReference type="AlphaFoldDB" id="A0A8S1F5N4"/>
<evidence type="ECO:0008006" key="5">
    <source>
        <dbReference type="Google" id="ProtNLM"/>
    </source>
</evidence>
<name>A0A8S1F5N4_9PELO</name>
<gene>
    <name evidence="3" type="ORF">CBOVIS_LOCUS9126</name>
</gene>
<feature type="transmembrane region" description="Helical" evidence="2">
    <location>
        <begin position="164"/>
        <end position="187"/>
    </location>
</feature>
<accession>A0A8S1F5N4</accession>
<keyword evidence="2" id="KW-0812">Transmembrane</keyword>
<evidence type="ECO:0000256" key="1">
    <source>
        <dbReference type="SAM" id="MobiDB-lite"/>
    </source>
</evidence>
<sequence>MSTAVLPPYTNQNPHYPSEVYNPTISPNEGEITILGPDKVKYISPPRQTQNQYNPYLPQMPPPYQSTMQPQMPTCQYASNMQPMMMMPQPIIQPMPMFMQPTMQQPQQPSPPSSQNINVVVNSSGGSGGAGSTSPSNPSGVLICPKCRKGIIVRQQDKKRKKKLICLAVCCFPISCCIPLLCLHWNFVDGCACCGKSYGHRGRKNSKNKVKAVKV</sequence>
<protein>
    <recommendedName>
        <fullName evidence="5">LITAF domain-containing protein</fullName>
    </recommendedName>
</protein>